<evidence type="ECO:0000256" key="5">
    <source>
        <dbReference type="PROSITE-ProRule" id="PRU00335"/>
    </source>
</evidence>
<dbReference type="Pfam" id="PF02909">
    <property type="entry name" value="TetR_C_1"/>
    <property type="match status" value="1"/>
</dbReference>
<dbReference type="PROSITE" id="PS50977">
    <property type="entry name" value="HTH_TETR_2"/>
    <property type="match status" value="1"/>
</dbReference>
<dbReference type="Pfam" id="PF00440">
    <property type="entry name" value="TetR_N"/>
    <property type="match status" value="1"/>
</dbReference>
<name>A0ABN1QP18_9ACTN</name>
<dbReference type="PANTHER" id="PTHR30055">
    <property type="entry name" value="HTH-TYPE TRANSCRIPTIONAL REGULATOR RUTR"/>
    <property type="match status" value="1"/>
</dbReference>
<dbReference type="Proteomes" id="UP001501578">
    <property type="component" value="Unassembled WGS sequence"/>
</dbReference>
<dbReference type="InterPro" id="IPR050109">
    <property type="entry name" value="HTH-type_TetR-like_transc_reg"/>
</dbReference>
<dbReference type="InterPro" id="IPR004111">
    <property type="entry name" value="Repressor_TetR_C"/>
</dbReference>
<feature type="domain" description="HTH tetR-type" evidence="6">
    <location>
        <begin position="4"/>
        <end position="64"/>
    </location>
</feature>
<protein>
    <submittedName>
        <fullName evidence="7">TetR/AcrR family transcriptional regulator C-terminal domain-containing protein</fullName>
    </submittedName>
</protein>
<accession>A0ABN1QP18</accession>
<dbReference type="PANTHER" id="PTHR30055:SF151">
    <property type="entry name" value="TRANSCRIPTIONAL REGULATORY PROTEIN"/>
    <property type="match status" value="1"/>
</dbReference>
<dbReference type="InterPro" id="IPR001647">
    <property type="entry name" value="HTH_TetR"/>
</dbReference>
<organism evidence="7 8">
    <name type="scientific">Nonomuraea longicatena</name>
    <dbReference type="NCBI Taxonomy" id="83682"/>
    <lineage>
        <taxon>Bacteria</taxon>
        <taxon>Bacillati</taxon>
        <taxon>Actinomycetota</taxon>
        <taxon>Actinomycetes</taxon>
        <taxon>Streptosporangiales</taxon>
        <taxon>Streptosporangiaceae</taxon>
        <taxon>Nonomuraea</taxon>
    </lineage>
</organism>
<dbReference type="InterPro" id="IPR009057">
    <property type="entry name" value="Homeodomain-like_sf"/>
</dbReference>
<evidence type="ECO:0000259" key="6">
    <source>
        <dbReference type="PROSITE" id="PS50977"/>
    </source>
</evidence>
<evidence type="ECO:0000256" key="2">
    <source>
        <dbReference type="ARBA" id="ARBA00023015"/>
    </source>
</evidence>
<dbReference type="PRINTS" id="PR00400">
    <property type="entry name" value="TETREPRESSOR"/>
</dbReference>
<sequence length="216" mass="23299">MKGKLSAEAIVERGLAIGDTEGLEAVTIRRLATELGVTPMALYWHFKNKDQLLVGMADHLVAGFAPEGEHDGDWLAGLRAVLVELLAALRRHPCARHLLEQVDHAAVPSFLRVWDHVLGLARAGGFTVEESCLISVYLLQTAIAFADVPAHRADRPEVAEQTRLKRLSLESLPPGRYPNLVAMAGPMAGQIAPDVYDDFGVELILGGIAALAGSRE</sequence>
<dbReference type="RefSeq" id="WP_343953443.1">
    <property type="nucleotide sequence ID" value="NZ_BAAAHQ010000037.1"/>
</dbReference>
<evidence type="ECO:0000256" key="1">
    <source>
        <dbReference type="ARBA" id="ARBA00022491"/>
    </source>
</evidence>
<keyword evidence="1" id="KW-0678">Repressor</keyword>
<dbReference type="InterPro" id="IPR003012">
    <property type="entry name" value="Tet_transcr_reg_TetR"/>
</dbReference>
<evidence type="ECO:0000313" key="8">
    <source>
        <dbReference type="Proteomes" id="UP001501578"/>
    </source>
</evidence>
<dbReference type="SUPFAM" id="SSF46689">
    <property type="entry name" value="Homeodomain-like"/>
    <property type="match status" value="1"/>
</dbReference>
<proteinExistence type="predicted"/>
<keyword evidence="2" id="KW-0805">Transcription regulation</keyword>
<keyword evidence="3 5" id="KW-0238">DNA-binding</keyword>
<gene>
    <name evidence="7" type="ORF">GCM10009560_59630</name>
</gene>
<evidence type="ECO:0000256" key="3">
    <source>
        <dbReference type="ARBA" id="ARBA00023125"/>
    </source>
</evidence>
<evidence type="ECO:0000256" key="4">
    <source>
        <dbReference type="ARBA" id="ARBA00023163"/>
    </source>
</evidence>
<keyword evidence="8" id="KW-1185">Reference proteome</keyword>
<keyword evidence="4" id="KW-0804">Transcription</keyword>
<comment type="caution">
    <text evidence="7">The sequence shown here is derived from an EMBL/GenBank/DDBJ whole genome shotgun (WGS) entry which is preliminary data.</text>
</comment>
<evidence type="ECO:0000313" key="7">
    <source>
        <dbReference type="EMBL" id="GAA0945005.1"/>
    </source>
</evidence>
<dbReference type="Gene3D" id="1.10.357.10">
    <property type="entry name" value="Tetracycline Repressor, domain 2"/>
    <property type="match status" value="1"/>
</dbReference>
<dbReference type="InterPro" id="IPR036271">
    <property type="entry name" value="Tet_transcr_reg_TetR-rel_C_sf"/>
</dbReference>
<reference evidence="7 8" key="1">
    <citation type="journal article" date="2019" name="Int. J. Syst. Evol. Microbiol.">
        <title>The Global Catalogue of Microorganisms (GCM) 10K type strain sequencing project: providing services to taxonomists for standard genome sequencing and annotation.</title>
        <authorList>
            <consortium name="The Broad Institute Genomics Platform"/>
            <consortium name="The Broad Institute Genome Sequencing Center for Infectious Disease"/>
            <person name="Wu L."/>
            <person name="Ma J."/>
        </authorList>
    </citation>
    <scope>NUCLEOTIDE SEQUENCE [LARGE SCALE GENOMIC DNA]</scope>
    <source>
        <strain evidence="7 8">JCM 11136</strain>
    </source>
</reference>
<dbReference type="EMBL" id="BAAAHQ010000037">
    <property type="protein sequence ID" value="GAA0945005.1"/>
    <property type="molecule type" value="Genomic_DNA"/>
</dbReference>
<feature type="DNA-binding region" description="H-T-H motif" evidence="5">
    <location>
        <begin position="27"/>
        <end position="46"/>
    </location>
</feature>
<dbReference type="SUPFAM" id="SSF48498">
    <property type="entry name" value="Tetracyclin repressor-like, C-terminal domain"/>
    <property type="match status" value="1"/>
</dbReference>